<dbReference type="EMBL" id="AP019308">
    <property type="protein sequence ID" value="BBH19850.1"/>
    <property type="molecule type" value="Genomic_DNA"/>
</dbReference>
<evidence type="ECO:0000259" key="1">
    <source>
        <dbReference type="Pfam" id="PF06114"/>
    </source>
</evidence>
<protein>
    <recommendedName>
        <fullName evidence="1">IrrE N-terminal-like domain-containing protein</fullName>
    </recommendedName>
</protein>
<dbReference type="InterPro" id="IPR052345">
    <property type="entry name" value="Rad_response_metalloprotease"/>
</dbReference>
<dbReference type="OrthoDB" id="9816277at2"/>
<dbReference type="PANTHER" id="PTHR43236:SF2">
    <property type="entry name" value="BLL0069 PROTEIN"/>
    <property type="match status" value="1"/>
</dbReference>
<name>A0A3G9ILY9_9BACL</name>
<dbReference type="InterPro" id="IPR010359">
    <property type="entry name" value="IrrE_HExxH"/>
</dbReference>
<dbReference type="Gene3D" id="1.10.10.2910">
    <property type="match status" value="1"/>
</dbReference>
<evidence type="ECO:0000313" key="3">
    <source>
        <dbReference type="Proteomes" id="UP000275368"/>
    </source>
</evidence>
<accession>A0A3G9ILY9</accession>
<dbReference type="KEGG" id="pbk:Back11_11950"/>
<dbReference type="Pfam" id="PF06114">
    <property type="entry name" value="Peptidase_M78"/>
    <property type="match status" value="1"/>
</dbReference>
<keyword evidence="3" id="KW-1185">Reference proteome</keyword>
<dbReference type="PANTHER" id="PTHR43236">
    <property type="entry name" value="ANTITOXIN HIGA1"/>
    <property type="match status" value="1"/>
</dbReference>
<dbReference type="Proteomes" id="UP000275368">
    <property type="component" value="Chromosome"/>
</dbReference>
<dbReference type="AlphaFoldDB" id="A0A3G9ILY9"/>
<proteinExistence type="predicted"/>
<organism evidence="2 3">
    <name type="scientific">Paenibacillus baekrokdamisoli</name>
    <dbReference type="NCBI Taxonomy" id="1712516"/>
    <lineage>
        <taxon>Bacteria</taxon>
        <taxon>Bacillati</taxon>
        <taxon>Bacillota</taxon>
        <taxon>Bacilli</taxon>
        <taxon>Bacillales</taxon>
        <taxon>Paenibacillaceae</taxon>
        <taxon>Paenibacillus</taxon>
    </lineage>
</organism>
<evidence type="ECO:0000313" key="2">
    <source>
        <dbReference type="EMBL" id="BBH19850.1"/>
    </source>
</evidence>
<gene>
    <name evidence="2" type="ORF">Back11_11950</name>
</gene>
<dbReference type="RefSeq" id="WP_125654495.1">
    <property type="nucleotide sequence ID" value="NZ_AP019308.1"/>
</dbReference>
<sequence length="153" mass="17671">MRIKQTVRKLVRKYGTSDPFDLASRLNIIVINEYLADIYGYYNSYKRSRFIHVNDGLDDAKQRFTCAHELGHAMLHPKVNTPFLRQHTLVSVDRIEREANQFAAELLIPDELLLEHTLDSASAICGVPLEVAHLKTPPARKGFWWDEQSFISF</sequence>
<reference evidence="2 3" key="1">
    <citation type="submission" date="2018-11" db="EMBL/GenBank/DDBJ databases">
        <title>Complete genome sequence of Paenibacillus baekrokdamisoli strain KCTC 33723.</title>
        <authorList>
            <person name="Kang S.W."/>
            <person name="Lee K.C."/>
            <person name="Kim K.K."/>
            <person name="Kim J.S."/>
            <person name="Kim D.S."/>
            <person name="Ko S.H."/>
            <person name="Yang S.H."/>
            <person name="Lee J.S."/>
        </authorList>
    </citation>
    <scope>NUCLEOTIDE SEQUENCE [LARGE SCALE GENOMIC DNA]</scope>
    <source>
        <strain evidence="2 3">KCTC 33723</strain>
    </source>
</reference>
<feature type="domain" description="IrrE N-terminal-like" evidence="1">
    <location>
        <begin position="24"/>
        <end position="119"/>
    </location>
</feature>